<evidence type="ECO:0000259" key="3">
    <source>
        <dbReference type="Pfam" id="PF13511"/>
    </source>
</evidence>
<gene>
    <name evidence="4" type="ORF">BCF53_102152</name>
</gene>
<feature type="compositionally biased region" description="Polar residues" evidence="1">
    <location>
        <begin position="54"/>
        <end position="81"/>
    </location>
</feature>
<accession>A0A4R3I9P2</accession>
<name>A0A4R3I9P2_9GAMM</name>
<keyword evidence="2" id="KW-0732">Signal</keyword>
<dbReference type="PROSITE" id="PS51257">
    <property type="entry name" value="PROKAR_LIPOPROTEIN"/>
    <property type="match status" value="1"/>
</dbReference>
<evidence type="ECO:0000256" key="1">
    <source>
        <dbReference type="SAM" id="MobiDB-lite"/>
    </source>
</evidence>
<keyword evidence="5" id="KW-1185">Reference proteome</keyword>
<dbReference type="OrthoDB" id="7062774at2"/>
<reference evidence="4 5" key="1">
    <citation type="submission" date="2019-03" db="EMBL/GenBank/DDBJ databases">
        <title>Genomic Encyclopedia of Archaeal and Bacterial Type Strains, Phase II (KMG-II): from individual species to whole genera.</title>
        <authorList>
            <person name="Goeker M."/>
        </authorList>
    </citation>
    <scope>NUCLEOTIDE SEQUENCE [LARGE SCALE GENOMIC DNA]</scope>
    <source>
        <strain evidence="4 5">DSM 15388</strain>
    </source>
</reference>
<feature type="region of interest" description="Disordered" evidence="1">
    <location>
        <begin position="37"/>
        <end position="115"/>
    </location>
</feature>
<protein>
    <submittedName>
        <fullName evidence="4">Uncharacterized protein DUF4124</fullName>
    </submittedName>
</protein>
<dbReference type="Proteomes" id="UP000295793">
    <property type="component" value="Unassembled WGS sequence"/>
</dbReference>
<evidence type="ECO:0000313" key="4">
    <source>
        <dbReference type="EMBL" id="TCS43128.1"/>
    </source>
</evidence>
<organism evidence="4 5">
    <name type="scientific">Reinekea marinisedimentorum</name>
    <dbReference type="NCBI Taxonomy" id="230495"/>
    <lineage>
        <taxon>Bacteria</taxon>
        <taxon>Pseudomonadati</taxon>
        <taxon>Pseudomonadota</taxon>
        <taxon>Gammaproteobacteria</taxon>
        <taxon>Oceanospirillales</taxon>
        <taxon>Saccharospirillaceae</taxon>
        <taxon>Reinekea</taxon>
    </lineage>
</organism>
<dbReference type="RefSeq" id="WP_132699782.1">
    <property type="nucleotide sequence ID" value="NZ_SLZR01000002.1"/>
</dbReference>
<feature type="signal peptide" evidence="2">
    <location>
        <begin position="1"/>
        <end position="19"/>
    </location>
</feature>
<feature type="compositionally biased region" description="Pro residues" evidence="1">
    <location>
        <begin position="106"/>
        <end position="115"/>
    </location>
</feature>
<evidence type="ECO:0000256" key="2">
    <source>
        <dbReference type="SAM" id="SignalP"/>
    </source>
</evidence>
<dbReference type="AlphaFoldDB" id="A0A4R3I9P2"/>
<proteinExistence type="predicted"/>
<dbReference type="EMBL" id="SLZR01000002">
    <property type="protein sequence ID" value="TCS43128.1"/>
    <property type="molecule type" value="Genomic_DNA"/>
</dbReference>
<sequence>MKRYLPAIMASVLACFVNAETTIYHWVDAEGNDHFSNVPAPEAENDVVDVSHINLYTDTTETSSEQPSGQNQQTSMNRSNSQQQGQPPMQQGGGMSESGSETEGMMPPPPDMMER</sequence>
<dbReference type="InterPro" id="IPR025392">
    <property type="entry name" value="DUF4124"/>
</dbReference>
<feature type="domain" description="DUF4124" evidence="3">
    <location>
        <begin position="12"/>
        <end position="65"/>
    </location>
</feature>
<feature type="chain" id="PRO_5020523035" evidence="2">
    <location>
        <begin position="20"/>
        <end position="115"/>
    </location>
</feature>
<comment type="caution">
    <text evidence="4">The sequence shown here is derived from an EMBL/GenBank/DDBJ whole genome shotgun (WGS) entry which is preliminary data.</text>
</comment>
<dbReference type="Pfam" id="PF13511">
    <property type="entry name" value="DUF4124"/>
    <property type="match status" value="1"/>
</dbReference>
<evidence type="ECO:0000313" key="5">
    <source>
        <dbReference type="Proteomes" id="UP000295793"/>
    </source>
</evidence>